<keyword evidence="3" id="KW-1185">Reference proteome</keyword>
<sequence length="638" mass="72404">MKNILYIALGSLIISGAVRFTDTHAEVDVKKNSSSNHPLGASISKTPSSSYQPKPLEFPPLNSVERVHGILVSVDYIHRSGTYINTQSGELSHFSMPSYGFLRYKNASAVLRDIPLGTKLQFCLNRDEDGRFTRLVCAYDSFSLDAGNSITYRLEEAFPEENKLIVIPSGPDKKVDSIASEWHLNAKTRLWRGDHEIELSELKPGDELLFNVVAPANARNEYISDIWAGEETHHLESLKQEKRFVEHTQVRGLPGWIESIDGDLMTVSLFTGESETFHDIWKSSFNKRTRCKVSVADENLRTFNPPVDGEWSDVVEILEKPVQGFGDGGLQLIMKPNYLLEGFRRGAIVRVFGHTPQSNPNHELTPSWNIIDQPYGEGLMNYGFSHVLAVEFRVNTAQAYPEQFAYRTDYGNRHLPWFQITDDKSPPLFSQHEVCGTLISVADDGKSGCFVAEGSKHETCFQMLDSGAFFLAIKNQPLQKGALRFRSLNVKAQYREQEVSLSDLPTGERYTFWMYQDENGEFTRCSFVCDTGSKLALSKLYYRIESFDRELETLEVTLRHPDVKDYQRNIVQPLPFGAARFQLPNDAQFWKDNAKVSLDELTPGTSVRLNLAEPNAHDSLRITDIWAVDPYELQQRFE</sequence>
<evidence type="ECO:0000313" key="2">
    <source>
        <dbReference type="EMBL" id="QDT66686.1"/>
    </source>
</evidence>
<protein>
    <submittedName>
        <fullName evidence="2">Uncharacterized protein</fullName>
    </submittedName>
</protein>
<proteinExistence type="predicted"/>
<reference evidence="2 3" key="1">
    <citation type="submission" date="2019-02" db="EMBL/GenBank/DDBJ databases">
        <title>Deep-cultivation of Planctomycetes and their phenomic and genomic characterization uncovers novel biology.</title>
        <authorList>
            <person name="Wiegand S."/>
            <person name="Jogler M."/>
            <person name="Boedeker C."/>
            <person name="Pinto D."/>
            <person name="Vollmers J."/>
            <person name="Rivas-Marin E."/>
            <person name="Kohn T."/>
            <person name="Peeters S.H."/>
            <person name="Heuer A."/>
            <person name="Rast P."/>
            <person name="Oberbeckmann S."/>
            <person name="Bunk B."/>
            <person name="Jeske O."/>
            <person name="Meyerdierks A."/>
            <person name="Storesund J.E."/>
            <person name="Kallscheuer N."/>
            <person name="Luecker S."/>
            <person name="Lage O.M."/>
            <person name="Pohl T."/>
            <person name="Merkel B.J."/>
            <person name="Hornburger P."/>
            <person name="Mueller R.-W."/>
            <person name="Bruemmer F."/>
            <person name="Labrenz M."/>
            <person name="Spormann A.M."/>
            <person name="Op den Camp H."/>
            <person name="Overmann J."/>
            <person name="Amann R."/>
            <person name="Jetten M.S.M."/>
            <person name="Mascher T."/>
            <person name="Medema M.H."/>
            <person name="Devos D.P."/>
            <person name="Kaster A.-K."/>
            <person name="Ovreas L."/>
            <person name="Rohde M."/>
            <person name="Galperin M.Y."/>
            <person name="Jogler C."/>
        </authorList>
    </citation>
    <scope>NUCLEOTIDE SEQUENCE [LARGE SCALE GENOMIC DNA]</scope>
    <source>
        <strain evidence="2 3">V22</strain>
    </source>
</reference>
<dbReference type="AlphaFoldDB" id="A0A517TE92"/>
<dbReference type="KEGG" id="chya:V22_39570"/>
<feature type="compositionally biased region" description="Polar residues" evidence="1">
    <location>
        <begin position="32"/>
        <end position="51"/>
    </location>
</feature>
<gene>
    <name evidence="2" type="ORF">V22_39570</name>
</gene>
<dbReference type="OrthoDB" id="247927at2"/>
<organism evidence="2 3">
    <name type="scientific">Calycomorphotria hydatis</name>
    <dbReference type="NCBI Taxonomy" id="2528027"/>
    <lineage>
        <taxon>Bacteria</taxon>
        <taxon>Pseudomonadati</taxon>
        <taxon>Planctomycetota</taxon>
        <taxon>Planctomycetia</taxon>
        <taxon>Planctomycetales</taxon>
        <taxon>Planctomycetaceae</taxon>
        <taxon>Calycomorphotria</taxon>
    </lineage>
</organism>
<feature type="region of interest" description="Disordered" evidence="1">
    <location>
        <begin position="30"/>
        <end position="51"/>
    </location>
</feature>
<evidence type="ECO:0000313" key="3">
    <source>
        <dbReference type="Proteomes" id="UP000319976"/>
    </source>
</evidence>
<name>A0A517TE92_9PLAN</name>
<dbReference type="Proteomes" id="UP000319976">
    <property type="component" value="Chromosome"/>
</dbReference>
<accession>A0A517TE92</accession>
<evidence type="ECO:0000256" key="1">
    <source>
        <dbReference type="SAM" id="MobiDB-lite"/>
    </source>
</evidence>
<dbReference type="EMBL" id="CP036316">
    <property type="protein sequence ID" value="QDT66686.1"/>
    <property type="molecule type" value="Genomic_DNA"/>
</dbReference>
<dbReference type="RefSeq" id="WP_145265966.1">
    <property type="nucleotide sequence ID" value="NZ_CP036316.1"/>
</dbReference>